<gene>
    <name evidence="1" type="ORF">UFOPK3004_00544</name>
</gene>
<dbReference type="PROSITE" id="PS51257">
    <property type="entry name" value="PROKAR_LIPOPROTEIN"/>
    <property type="match status" value="1"/>
</dbReference>
<evidence type="ECO:0000313" key="1">
    <source>
        <dbReference type="EMBL" id="CAB4798829.1"/>
    </source>
</evidence>
<proteinExistence type="predicted"/>
<protein>
    <submittedName>
        <fullName evidence="1">Unannotated protein</fullName>
    </submittedName>
</protein>
<dbReference type="AlphaFoldDB" id="A0A6J6XQV3"/>
<name>A0A6J6XQV3_9ZZZZ</name>
<organism evidence="1">
    <name type="scientific">freshwater metagenome</name>
    <dbReference type="NCBI Taxonomy" id="449393"/>
    <lineage>
        <taxon>unclassified sequences</taxon>
        <taxon>metagenomes</taxon>
        <taxon>ecological metagenomes</taxon>
    </lineage>
</organism>
<reference evidence="1" key="1">
    <citation type="submission" date="2020-05" db="EMBL/GenBank/DDBJ databases">
        <authorList>
            <person name="Chiriac C."/>
            <person name="Salcher M."/>
            <person name="Ghai R."/>
            <person name="Kavagutti S V."/>
        </authorList>
    </citation>
    <scope>NUCLEOTIDE SEQUENCE</scope>
</reference>
<dbReference type="EMBL" id="CAFAAL010000031">
    <property type="protein sequence ID" value="CAB4798829.1"/>
    <property type="molecule type" value="Genomic_DNA"/>
</dbReference>
<accession>A0A6J6XQV3</accession>
<sequence length="143" mass="15049">MRRRELFERTAGMTGLAALLAACGADPADMNAAVQRESSTTVRLPVVELAVGELAFAGPWKSLIDDDLITFGISVMGISPEAVDHARDGLSDLPEGSSVLARDELFARCCQNDSRAGDVVVVDGWMVPITLAGLAGALSQFKS</sequence>